<dbReference type="Gene3D" id="2.60.40.10">
    <property type="entry name" value="Immunoglobulins"/>
    <property type="match status" value="1"/>
</dbReference>
<organism evidence="2">
    <name type="scientific">Anguilla anguilla</name>
    <name type="common">European freshwater eel</name>
    <name type="synonym">Muraena anguilla</name>
    <dbReference type="NCBI Taxonomy" id="7936"/>
    <lineage>
        <taxon>Eukaryota</taxon>
        <taxon>Metazoa</taxon>
        <taxon>Chordata</taxon>
        <taxon>Craniata</taxon>
        <taxon>Vertebrata</taxon>
        <taxon>Euteleostomi</taxon>
        <taxon>Actinopterygii</taxon>
        <taxon>Neopterygii</taxon>
        <taxon>Teleostei</taxon>
        <taxon>Anguilliformes</taxon>
        <taxon>Anguillidae</taxon>
        <taxon>Anguilla</taxon>
    </lineage>
</organism>
<dbReference type="PROSITE" id="PS50835">
    <property type="entry name" value="IG_LIKE"/>
    <property type="match status" value="1"/>
</dbReference>
<reference evidence="2" key="2">
    <citation type="journal article" date="2015" name="Fish Shellfish Immunol.">
        <title>Early steps in the European eel (Anguilla anguilla)-Vibrio vulnificus interaction in the gills: Role of the RtxA13 toxin.</title>
        <authorList>
            <person name="Callol A."/>
            <person name="Pajuelo D."/>
            <person name="Ebbesson L."/>
            <person name="Teles M."/>
            <person name="MacKenzie S."/>
            <person name="Amaro C."/>
        </authorList>
    </citation>
    <scope>NUCLEOTIDE SEQUENCE</scope>
</reference>
<dbReference type="Pfam" id="PF07654">
    <property type="entry name" value="C1-set"/>
    <property type="match status" value="1"/>
</dbReference>
<name>A0A0E9UJW0_ANGAN</name>
<dbReference type="InterPro" id="IPR036179">
    <property type="entry name" value="Ig-like_dom_sf"/>
</dbReference>
<dbReference type="InterPro" id="IPR007110">
    <property type="entry name" value="Ig-like_dom"/>
</dbReference>
<proteinExistence type="predicted"/>
<dbReference type="InterPro" id="IPR013783">
    <property type="entry name" value="Ig-like_fold"/>
</dbReference>
<dbReference type="AlphaFoldDB" id="A0A0E9UJW0"/>
<feature type="domain" description="Ig-like" evidence="1">
    <location>
        <begin position="14"/>
        <end position="46"/>
    </location>
</feature>
<protein>
    <recommendedName>
        <fullName evidence="1">Ig-like domain-containing protein</fullName>
    </recommendedName>
</protein>
<dbReference type="SUPFAM" id="SSF48726">
    <property type="entry name" value="Immunoglobulin"/>
    <property type="match status" value="1"/>
</dbReference>
<accession>A0A0E9UJW0</accession>
<reference evidence="2" key="1">
    <citation type="submission" date="2014-11" db="EMBL/GenBank/DDBJ databases">
        <authorList>
            <person name="Amaro Gonzalez C."/>
        </authorList>
    </citation>
    <scope>NUCLEOTIDE SEQUENCE</scope>
</reference>
<dbReference type="EMBL" id="GBXM01043017">
    <property type="protein sequence ID" value="JAH65560.1"/>
    <property type="molecule type" value="Transcribed_RNA"/>
</dbReference>
<evidence type="ECO:0000259" key="1">
    <source>
        <dbReference type="PROSITE" id="PS50835"/>
    </source>
</evidence>
<dbReference type="InterPro" id="IPR003597">
    <property type="entry name" value="Ig_C1-set"/>
</dbReference>
<evidence type="ECO:0000313" key="2">
    <source>
        <dbReference type="EMBL" id="JAH65560.1"/>
    </source>
</evidence>
<sequence>MIKLYRQLRSDPAEANKVTLVCSLTGFYPKEITVEWEEDKIPNSRL</sequence>